<keyword evidence="6" id="KW-1133">Transmembrane helix</keyword>
<dbReference type="EMBL" id="JAHRIN010026610">
    <property type="protein sequence ID" value="MEQ2200841.1"/>
    <property type="molecule type" value="Genomic_DNA"/>
</dbReference>
<evidence type="ECO:0000256" key="3">
    <source>
        <dbReference type="ARBA" id="ARBA00022691"/>
    </source>
</evidence>
<sequence>NLPSVVVGHVLAPRPGEWILDMCAAPGGKTCHIAALMGDKGEVVALDRIQNKIDRIRQNAQMLSLQSIKAYCFNSTQAVSDEPKQEAKGVDKKKSETAGLGSKCHFKSRFICVYKIWKNLIIAALSLASAFVFVAAGRTVVEERADRDTIGFFIAKFLKT</sequence>
<dbReference type="InterPro" id="IPR029063">
    <property type="entry name" value="SAM-dependent_MTases_sf"/>
</dbReference>
<keyword evidence="3 5" id="KW-0949">S-adenosyl-L-methionine</keyword>
<evidence type="ECO:0000256" key="1">
    <source>
        <dbReference type="ARBA" id="ARBA00022603"/>
    </source>
</evidence>
<dbReference type="Pfam" id="PF01189">
    <property type="entry name" value="Methyltr_RsmB-F"/>
    <property type="match status" value="1"/>
</dbReference>
<keyword evidence="9" id="KW-1185">Reference proteome</keyword>
<dbReference type="Proteomes" id="UP001434883">
    <property type="component" value="Unassembled WGS sequence"/>
</dbReference>
<dbReference type="SUPFAM" id="SSF53335">
    <property type="entry name" value="S-adenosyl-L-methionine-dependent methyltransferases"/>
    <property type="match status" value="1"/>
</dbReference>
<reference evidence="8 9" key="1">
    <citation type="submission" date="2021-06" db="EMBL/GenBank/DDBJ databases">
        <authorList>
            <person name="Palmer J.M."/>
        </authorList>
    </citation>
    <scope>NUCLEOTIDE SEQUENCE [LARGE SCALE GENOMIC DNA]</scope>
    <source>
        <strain evidence="8 9">XC_2019</strain>
        <tissue evidence="8">Muscle</tissue>
    </source>
</reference>
<feature type="binding site" evidence="5">
    <location>
        <begin position="23"/>
        <end position="29"/>
    </location>
    <ligand>
        <name>S-adenosyl-L-methionine</name>
        <dbReference type="ChEBI" id="CHEBI:59789"/>
    </ligand>
</feature>
<feature type="non-terminal residue" evidence="8">
    <location>
        <position position="1"/>
    </location>
</feature>
<dbReference type="PANTHER" id="PTHR22807:SF34">
    <property type="entry name" value="TRNA (CYTOSINE(72)-C(5))-METHYLTRANSFERASE NSUN6"/>
    <property type="match status" value="1"/>
</dbReference>
<evidence type="ECO:0000259" key="7">
    <source>
        <dbReference type="PROSITE" id="PS51686"/>
    </source>
</evidence>
<dbReference type="Gene3D" id="3.40.50.150">
    <property type="entry name" value="Vaccinia Virus protein VP39"/>
    <property type="match status" value="1"/>
</dbReference>
<evidence type="ECO:0000256" key="4">
    <source>
        <dbReference type="ARBA" id="ARBA00022884"/>
    </source>
</evidence>
<feature type="transmembrane region" description="Helical" evidence="6">
    <location>
        <begin position="116"/>
        <end position="136"/>
    </location>
</feature>
<keyword evidence="4 5" id="KW-0694">RNA-binding</keyword>
<evidence type="ECO:0000256" key="2">
    <source>
        <dbReference type="ARBA" id="ARBA00022679"/>
    </source>
</evidence>
<dbReference type="PANTHER" id="PTHR22807">
    <property type="entry name" value="NOP2 YEAST -RELATED NOL1/NOP2/FMU SUN DOMAIN-CONTAINING"/>
    <property type="match status" value="1"/>
</dbReference>
<accession>A0ABV0QZH1</accession>
<keyword evidence="6" id="KW-0472">Membrane</keyword>
<comment type="caution">
    <text evidence="8">The sequence shown here is derived from an EMBL/GenBank/DDBJ whole genome shotgun (WGS) entry which is preliminary data.</text>
</comment>
<name>A0ABV0QZH1_9TELE</name>
<proteinExistence type="inferred from homology"/>
<comment type="similarity">
    <text evidence="5">Belongs to the class I-like SAM-binding methyltransferase superfamily. RsmB/NOP family.</text>
</comment>
<dbReference type="InterPro" id="IPR001678">
    <property type="entry name" value="MeTrfase_RsmB-F_NOP2_dom"/>
</dbReference>
<protein>
    <recommendedName>
        <fullName evidence="7">SAM-dependent MTase RsmB/NOP-type domain-containing protein</fullName>
    </recommendedName>
</protein>
<dbReference type="InterPro" id="IPR023267">
    <property type="entry name" value="RCMT"/>
</dbReference>
<keyword evidence="6" id="KW-0812">Transmembrane</keyword>
<keyword evidence="1 5" id="KW-0489">Methyltransferase</keyword>
<feature type="domain" description="SAM-dependent MTase RsmB/NOP-type" evidence="7">
    <location>
        <begin position="1"/>
        <end position="160"/>
    </location>
</feature>
<keyword evidence="2 5" id="KW-0808">Transferase</keyword>
<gene>
    <name evidence="8" type="ORF">XENOCAPTIV_003893</name>
</gene>
<organism evidence="8 9">
    <name type="scientific">Xenoophorus captivus</name>
    <dbReference type="NCBI Taxonomy" id="1517983"/>
    <lineage>
        <taxon>Eukaryota</taxon>
        <taxon>Metazoa</taxon>
        <taxon>Chordata</taxon>
        <taxon>Craniata</taxon>
        <taxon>Vertebrata</taxon>
        <taxon>Euteleostomi</taxon>
        <taxon>Actinopterygii</taxon>
        <taxon>Neopterygii</taxon>
        <taxon>Teleostei</taxon>
        <taxon>Neoteleostei</taxon>
        <taxon>Acanthomorphata</taxon>
        <taxon>Ovalentaria</taxon>
        <taxon>Atherinomorphae</taxon>
        <taxon>Cyprinodontiformes</taxon>
        <taxon>Goodeidae</taxon>
        <taxon>Xenoophorus</taxon>
    </lineage>
</organism>
<evidence type="ECO:0000256" key="5">
    <source>
        <dbReference type="PROSITE-ProRule" id="PRU01023"/>
    </source>
</evidence>
<comment type="caution">
    <text evidence="5">Lacks conserved residue(s) required for the propagation of feature annotation.</text>
</comment>
<dbReference type="PROSITE" id="PS51686">
    <property type="entry name" value="SAM_MT_RSMB_NOP"/>
    <property type="match status" value="1"/>
</dbReference>
<dbReference type="InterPro" id="IPR049560">
    <property type="entry name" value="MeTrfase_RsmB-F_NOP2_cat"/>
</dbReference>
<evidence type="ECO:0000256" key="6">
    <source>
        <dbReference type="SAM" id="Phobius"/>
    </source>
</evidence>
<evidence type="ECO:0000313" key="9">
    <source>
        <dbReference type="Proteomes" id="UP001434883"/>
    </source>
</evidence>
<evidence type="ECO:0000313" key="8">
    <source>
        <dbReference type="EMBL" id="MEQ2200841.1"/>
    </source>
</evidence>
<feature type="binding site" evidence="5">
    <location>
        <position position="47"/>
    </location>
    <ligand>
        <name>S-adenosyl-L-methionine</name>
        <dbReference type="ChEBI" id="CHEBI:59789"/>
    </ligand>
</feature>